<keyword evidence="1" id="KW-0472">Membrane</keyword>
<feature type="transmembrane region" description="Helical" evidence="1">
    <location>
        <begin position="12"/>
        <end position="30"/>
    </location>
</feature>
<protein>
    <submittedName>
        <fullName evidence="2">Uncharacterized protein</fullName>
    </submittedName>
</protein>
<dbReference type="Proteomes" id="UP000199527">
    <property type="component" value="Unassembled WGS sequence"/>
</dbReference>
<keyword evidence="3" id="KW-1185">Reference proteome</keyword>
<dbReference type="EMBL" id="FNEM01000001">
    <property type="protein sequence ID" value="SDI31581.1"/>
    <property type="molecule type" value="Genomic_DNA"/>
</dbReference>
<keyword evidence="1" id="KW-0812">Transmembrane</keyword>
<accession>A0A1G8JKG3</accession>
<dbReference type="AlphaFoldDB" id="A0A1G8JKG3"/>
<sequence length="53" mass="5975">MPINNKRAKEWGTSLFIVGLYFLLSTYLATTAMEIINDAHISTVLRELTQTTS</sequence>
<proteinExistence type="predicted"/>
<reference evidence="3" key="1">
    <citation type="submission" date="2016-10" db="EMBL/GenBank/DDBJ databases">
        <authorList>
            <person name="Varghese N."/>
            <person name="Submissions S."/>
        </authorList>
    </citation>
    <scope>NUCLEOTIDE SEQUENCE [LARGE SCALE GENOMIC DNA]</scope>
    <source>
        <strain evidence="3">DSM 23317</strain>
    </source>
</reference>
<gene>
    <name evidence="2" type="ORF">SAMN04488540_10178</name>
</gene>
<evidence type="ECO:0000256" key="1">
    <source>
        <dbReference type="SAM" id="Phobius"/>
    </source>
</evidence>
<evidence type="ECO:0000313" key="3">
    <source>
        <dbReference type="Proteomes" id="UP000199527"/>
    </source>
</evidence>
<organism evidence="2 3">
    <name type="scientific">Ferrimonas sediminum</name>
    <dbReference type="NCBI Taxonomy" id="718193"/>
    <lineage>
        <taxon>Bacteria</taxon>
        <taxon>Pseudomonadati</taxon>
        <taxon>Pseudomonadota</taxon>
        <taxon>Gammaproteobacteria</taxon>
        <taxon>Alteromonadales</taxon>
        <taxon>Ferrimonadaceae</taxon>
        <taxon>Ferrimonas</taxon>
    </lineage>
</organism>
<evidence type="ECO:0000313" key="2">
    <source>
        <dbReference type="EMBL" id="SDI31581.1"/>
    </source>
</evidence>
<keyword evidence="1" id="KW-1133">Transmembrane helix</keyword>
<name>A0A1G8JKG3_9GAMM</name>